<dbReference type="EMBL" id="BMGK01000001">
    <property type="protein sequence ID" value="GGD81938.1"/>
    <property type="molecule type" value="Genomic_DNA"/>
</dbReference>
<dbReference type="InterPro" id="IPR038330">
    <property type="entry name" value="TspO/MBR-related_sf"/>
</dbReference>
<evidence type="ECO:0000313" key="3">
    <source>
        <dbReference type="Proteomes" id="UP000652231"/>
    </source>
</evidence>
<dbReference type="Proteomes" id="UP000652231">
    <property type="component" value="Unassembled WGS sequence"/>
</dbReference>
<keyword evidence="3" id="KW-1185">Reference proteome</keyword>
<name>A0A8J2V5D1_9FLAO</name>
<accession>A0A8J2V5D1</accession>
<gene>
    <name evidence="2" type="ORF">GCM10011312_02850</name>
</gene>
<dbReference type="PANTHER" id="PTHR33802:SF1">
    <property type="entry name" value="XK-RELATED PROTEIN"/>
    <property type="match status" value="1"/>
</dbReference>
<feature type="transmembrane region" description="Helical" evidence="1">
    <location>
        <begin position="70"/>
        <end position="87"/>
    </location>
</feature>
<evidence type="ECO:0000313" key="2">
    <source>
        <dbReference type="EMBL" id="GGD81938.1"/>
    </source>
</evidence>
<protein>
    <recommendedName>
        <fullName evidence="4">Tryptophan-rich sensory protein</fullName>
    </recommendedName>
</protein>
<feature type="transmembrane region" description="Helical" evidence="1">
    <location>
        <begin position="165"/>
        <end position="184"/>
    </location>
</feature>
<keyword evidence="1" id="KW-0812">Transmembrane</keyword>
<comment type="caution">
    <text evidence="2">The sequence shown here is derived from an EMBL/GenBank/DDBJ whole genome shotgun (WGS) entry which is preliminary data.</text>
</comment>
<feature type="transmembrane region" description="Helical" evidence="1">
    <location>
        <begin position="36"/>
        <end position="58"/>
    </location>
</feature>
<organism evidence="2 3">
    <name type="scientific">Planktosalinus lacus</name>
    <dbReference type="NCBI Taxonomy" id="1526573"/>
    <lineage>
        <taxon>Bacteria</taxon>
        <taxon>Pseudomonadati</taxon>
        <taxon>Bacteroidota</taxon>
        <taxon>Flavobacteriia</taxon>
        <taxon>Flavobacteriales</taxon>
        <taxon>Flavobacteriaceae</taxon>
        <taxon>Planktosalinus</taxon>
    </lineage>
</organism>
<keyword evidence="1" id="KW-1133">Transmembrane helix</keyword>
<keyword evidence="1" id="KW-0472">Membrane</keyword>
<proteinExistence type="predicted"/>
<feature type="transmembrane region" description="Helical" evidence="1">
    <location>
        <begin position="191"/>
        <end position="209"/>
    </location>
</feature>
<feature type="transmembrane region" description="Helical" evidence="1">
    <location>
        <begin position="133"/>
        <end position="153"/>
    </location>
</feature>
<feature type="transmembrane region" description="Helical" evidence="1">
    <location>
        <begin position="215"/>
        <end position="233"/>
    </location>
</feature>
<dbReference type="Gene3D" id="1.20.1260.100">
    <property type="entry name" value="TspO/MBR protein"/>
    <property type="match status" value="1"/>
</dbReference>
<sequence length="247" mass="27765">MIFINYLSNTGLINGNTNATVSQAYENLFTPAGYAFSIWGIIYLLLLGFVIYQGLGLFSKAKDNDLATQVGWWFVISCIANSLWLFAWLHEELGLSVLIMLVLLFSLAKIVLRTNMERWNAPFKNILFLWWPFCIYIGWISVALIANMAAYLTKINWDGFGLSDVVWTITMIIIAGLLNLFVTWTRNMREFALVGAWALIAIAVANENVSQSVTTTALIVAAVLLLSSSIHAFKNRKTLPFAGRFFK</sequence>
<dbReference type="PANTHER" id="PTHR33802">
    <property type="entry name" value="SI:CH211-161H7.5-RELATED"/>
    <property type="match status" value="1"/>
</dbReference>
<dbReference type="AlphaFoldDB" id="A0A8J2V5D1"/>
<reference evidence="2" key="2">
    <citation type="submission" date="2020-09" db="EMBL/GenBank/DDBJ databases">
        <authorList>
            <person name="Sun Q."/>
            <person name="Zhou Y."/>
        </authorList>
    </citation>
    <scope>NUCLEOTIDE SEQUENCE</scope>
    <source>
        <strain evidence="2">CGMCC 1.12924</strain>
    </source>
</reference>
<feature type="transmembrane region" description="Helical" evidence="1">
    <location>
        <begin position="93"/>
        <end position="112"/>
    </location>
</feature>
<reference evidence="2" key="1">
    <citation type="journal article" date="2014" name="Int. J. Syst. Evol. Microbiol.">
        <title>Complete genome sequence of Corynebacterium casei LMG S-19264T (=DSM 44701T), isolated from a smear-ripened cheese.</title>
        <authorList>
            <consortium name="US DOE Joint Genome Institute (JGI-PGF)"/>
            <person name="Walter F."/>
            <person name="Albersmeier A."/>
            <person name="Kalinowski J."/>
            <person name="Ruckert C."/>
        </authorList>
    </citation>
    <scope>NUCLEOTIDE SEQUENCE</scope>
    <source>
        <strain evidence="2">CGMCC 1.12924</strain>
    </source>
</reference>
<evidence type="ECO:0008006" key="4">
    <source>
        <dbReference type="Google" id="ProtNLM"/>
    </source>
</evidence>
<evidence type="ECO:0000256" key="1">
    <source>
        <dbReference type="SAM" id="Phobius"/>
    </source>
</evidence>